<dbReference type="InterPro" id="IPR038636">
    <property type="entry name" value="Wzi_sf"/>
</dbReference>
<proteinExistence type="predicted"/>
<organism evidence="2 3">
    <name type="scientific">Pedobacter rhodius</name>
    <dbReference type="NCBI Taxonomy" id="3004098"/>
    <lineage>
        <taxon>Bacteria</taxon>
        <taxon>Pseudomonadati</taxon>
        <taxon>Bacteroidota</taxon>
        <taxon>Sphingobacteriia</taxon>
        <taxon>Sphingobacteriales</taxon>
        <taxon>Sphingobacteriaceae</taxon>
        <taxon>Pedobacter</taxon>
    </lineage>
</organism>
<dbReference type="Gene3D" id="2.40.160.130">
    <property type="entry name" value="Capsule assembly protein Wzi"/>
    <property type="match status" value="1"/>
</dbReference>
<sequence length="550" mass="63300">MKNSTMPMKQTKTMLRFVFSLAILLVFRLQFAQAQTPNQNIPYSFQFYQKLNNSVYDVNSRFHSSIKGYYGDDSLLNNQFKSLMQLGVDTLNKKSWVRRKLTDEHLINFTGDDFVVYADFLPDFQIGREFDENKTTWKNTRGFQIGGNVGEKFSFYANAYENQGVFANYVTNFINTNQVVPSEMTGKLGNVTKDWSYATALLSFTPNKHLNLALGYDKNFIGDGYRSMLLSDVAANYSFLRLRATLGNVQYQTIFAYMLDPGAEKLTTDRRLGDRGKWMAAHYLDWNITKRFSAGFFQAVTWADAEVEGKRGFDFNYAHPFIFLRSVEGANTTSPDKMRLGVNLKYEVLDKTTLYGEFMFDEFTAREVFSNRGYWANKFAMQIGFRGSDLFKVQNLNYLAEFNTAKPYTYAHFDRVSNYGAMNQPLAHPFGANFREFVGLLNYSYKRFDLQGQMIYANYGQDPAGLNYGKNIFLSYETRVQDYGNFIGQGIKTNLFFTEAKVSYLINPKYNLRAELGGVYRRESSAAAIQNTALVTIGIRSTFRNLYQDF</sequence>
<dbReference type="Proteomes" id="UP001144341">
    <property type="component" value="Unassembled WGS sequence"/>
</dbReference>
<keyword evidence="3" id="KW-1185">Reference proteome</keyword>
<protein>
    <submittedName>
        <fullName evidence="2">Gliding motility protein RemB</fullName>
    </submittedName>
</protein>
<evidence type="ECO:0000256" key="1">
    <source>
        <dbReference type="SAM" id="SignalP"/>
    </source>
</evidence>
<dbReference type="EMBL" id="JAPWGL010000003">
    <property type="protein sequence ID" value="MCZ4224360.1"/>
    <property type="molecule type" value="Genomic_DNA"/>
</dbReference>
<feature type="chain" id="PRO_5046232704" evidence="1">
    <location>
        <begin position="35"/>
        <end position="550"/>
    </location>
</feature>
<gene>
    <name evidence="2" type="ORF">O0931_13675</name>
</gene>
<evidence type="ECO:0000313" key="3">
    <source>
        <dbReference type="Proteomes" id="UP001144341"/>
    </source>
</evidence>
<dbReference type="RefSeq" id="WP_269416132.1">
    <property type="nucleotide sequence ID" value="NZ_JAPWGL010000003.1"/>
</dbReference>
<accession>A0ABT4KZK0</accession>
<feature type="signal peptide" evidence="1">
    <location>
        <begin position="1"/>
        <end position="34"/>
    </location>
</feature>
<evidence type="ECO:0000313" key="2">
    <source>
        <dbReference type="EMBL" id="MCZ4224360.1"/>
    </source>
</evidence>
<keyword evidence="1" id="KW-0732">Signal</keyword>
<reference evidence="2" key="1">
    <citation type="submission" date="2022-12" db="EMBL/GenBank/DDBJ databases">
        <title>Genome sequence of SJ11.</title>
        <authorList>
            <person name="Woo H."/>
        </authorList>
    </citation>
    <scope>NUCLEOTIDE SEQUENCE</scope>
    <source>
        <strain evidence="2">SJ11</strain>
    </source>
</reference>
<comment type="caution">
    <text evidence="2">The sequence shown here is derived from an EMBL/GenBank/DDBJ whole genome shotgun (WGS) entry which is preliminary data.</text>
</comment>
<name>A0ABT4KZK0_9SPHI</name>